<accession>A0A1Q9DTG1</accession>
<keyword evidence="4" id="KW-1185">Reference proteome</keyword>
<feature type="compositionally biased region" description="Basic residues" evidence="1">
    <location>
        <begin position="339"/>
        <end position="349"/>
    </location>
</feature>
<feature type="region of interest" description="Disordered" evidence="1">
    <location>
        <begin position="334"/>
        <end position="371"/>
    </location>
</feature>
<name>A0A1Q9DTG1_SYMMI</name>
<evidence type="ECO:0000313" key="3">
    <source>
        <dbReference type="EMBL" id="OLP98459.1"/>
    </source>
</evidence>
<feature type="chain" id="PRO_5043870458" evidence="2">
    <location>
        <begin position="20"/>
        <end position="436"/>
    </location>
</feature>
<evidence type="ECO:0000313" key="4">
    <source>
        <dbReference type="Proteomes" id="UP000186817"/>
    </source>
</evidence>
<keyword evidence="2" id="KW-0732">Signal</keyword>
<dbReference type="Proteomes" id="UP000186817">
    <property type="component" value="Unassembled WGS sequence"/>
</dbReference>
<proteinExistence type="predicted"/>
<evidence type="ECO:0000256" key="2">
    <source>
        <dbReference type="SAM" id="SignalP"/>
    </source>
</evidence>
<dbReference type="OrthoDB" id="427691at2759"/>
<feature type="region of interest" description="Disordered" evidence="1">
    <location>
        <begin position="181"/>
        <end position="223"/>
    </location>
</feature>
<evidence type="ECO:0000256" key="1">
    <source>
        <dbReference type="SAM" id="MobiDB-lite"/>
    </source>
</evidence>
<gene>
    <name evidence="3" type="ORF">AK812_SmicGene19109</name>
</gene>
<feature type="signal peptide" evidence="2">
    <location>
        <begin position="1"/>
        <end position="19"/>
    </location>
</feature>
<protein>
    <submittedName>
        <fullName evidence="3">Uncharacterized protein</fullName>
    </submittedName>
</protein>
<feature type="compositionally biased region" description="Basic and acidic residues" evidence="1">
    <location>
        <begin position="186"/>
        <end position="223"/>
    </location>
</feature>
<comment type="caution">
    <text evidence="3">The sequence shown here is derived from an EMBL/GenBank/DDBJ whole genome shotgun (WGS) entry which is preliminary data.</text>
</comment>
<reference evidence="3 4" key="1">
    <citation type="submission" date="2016-02" db="EMBL/GenBank/DDBJ databases">
        <title>Genome analysis of coral dinoflagellate symbionts highlights evolutionary adaptations to a symbiotic lifestyle.</title>
        <authorList>
            <person name="Aranda M."/>
            <person name="Li Y."/>
            <person name="Liew Y.J."/>
            <person name="Baumgarten S."/>
            <person name="Simakov O."/>
            <person name="Wilson M."/>
            <person name="Piel J."/>
            <person name="Ashoor H."/>
            <person name="Bougouffa S."/>
            <person name="Bajic V.B."/>
            <person name="Ryu T."/>
            <person name="Ravasi T."/>
            <person name="Bayer T."/>
            <person name="Micklem G."/>
            <person name="Kim H."/>
            <person name="Bhak J."/>
            <person name="Lajeunesse T.C."/>
            <person name="Voolstra C.R."/>
        </authorList>
    </citation>
    <scope>NUCLEOTIDE SEQUENCE [LARGE SCALE GENOMIC DNA]</scope>
    <source>
        <strain evidence="3 4">CCMP2467</strain>
    </source>
</reference>
<dbReference type="EMBL" id="LSRX01000396">
    <property type="protein sequence ID" value="OLP98459.1"/>
    <property type="molecule type" value="Genomic_DNA"/>
</dbReference>
<dbReference type="AlphaFoldDB" id="A0A1Q9DTG1"/>
<sequence>MRRFWSALVLFLGGGCCWAEESIPDKVGVQVRLTKQEKTALKKLECSICKAVISEMHMEVARHSMTEQGAGSEERIWETSNAMCLALLQKYRLNLDGEPSLDAKNEDDDESAMAAAAEAGKQESFMRSMLVFKMGCQQWLEDYGGDTSGYVYKSVKEGKQSPAGAAQEFCIRSAKLCGKGVKGKKKQDSDDKKRLAQRAKMAEKEEAVEEKRKKEDPMRSLPEDSKFGIQRLLEMARDDPLHYLDDATKARIRTARADLRCDVCRRVLEETVSEVIPKPKSLRSESDILSILEGICAGGPDLSIPNYFGVEPPPLPPDWTDRWRPKLDKQLNRYVLKPAPKKRRQKREKWRSLAKDGKQQPPESEESEEDTMLTLTCKDVLEPERFSEALFHELGLCQAASSCAAASRAAAQVCTGANGRPCAVEGVEDVMKKAEL</sequence>
<dbReference type="PROSITE" id="PS51257">
    <property type="entry name" value="PROKAR_LIPOPROTEIN"/>
    <property type="match status" value="1"/>
</dbReference>
<organism evidence="3 4">
    <name type="scientific">Symbiodinium microadriaticum</name>
    <name type="common">Dinoflagellate</name>
    <name type="synonym">Zooxanthella microadriatica</name>
    <dbReference type="NCBI Taxonomy" id="2951"/>
    <lineage>
        <taxon>Eukaryota</taxon>
        <taxon>Sar</taxon>
        <taxon>Alveolata</taxon>
        <taxon>Dinophyceae</taxon>
        <taxon>Suessiales</taxon>
        <taxon>Symbiodiniaceae</taxon>
        <taxon>Symbiodinium</taxon>
    </lineage>
</organism>